<keyword evidence="3" id="KW-0560">Oxidoreductase</keyword>
<keyword evidence="1" id="KW-0349">Heme</keyword>
<dbReference type="InterPro" id="IPR001128">
    <property type="entry name" value="Cyt_P450"/>
</dbReference>
<feature type="compositionally biased region" description="Basic and acidic residues" evidence="6">
    <location>
        <begin position="23"/>
        <end position="33"/>
    </location>
</feature>
<dbReference type="GO" id="GO:0004497">
    <property type="term" value="F:monooxygenase activity"/>
    <property type="evidence" value="ECO:0007669"/>
    <property type="project" value="UniProtKB-KW"/>
</dbReference>
<evidence type="ECO:0000256" key="5">
    <source>
        <dbReference type="ARBA" id="ARBA00023033"/>
    </source>
</evidence>
<organism evidence="7 8">
    <name type="scientific">Vitis vinifera</name>
    <name type="common">Grape</name>
    <dbReference type="NCBI Taxonomy" id="29760"/>
    <lineage>
        <taxon>Eukaryota</taxon>
        <taxon>Viridiplantae</taxon>
        <taxon>Streptophyta</taxon>
        <taxon>Embryophyta</taxon>
        <taxon>Tracheophyta</taxon>
        <taxon>Spermatophyta</taxon>
        <taxon>Magnoliopsida</taxon>
        <taxon>eudicotyledons</taxon>
        <taxon>Gunneridae</taxon>
        <taxon>Pentapetalae</taxon>
        <taxon>rosids</taxon>
        <taxon>Vitales</taxon>
        <taxon>Vitaceae</taxon>
        <taxon>Viteae</taxon>
        <taxon>Vitis</taxon>
    </lineage>
</organism>
<evidence type="ECO:0000313" key="8">
    <source>
        <dbReference type="Proteomes" id="UP000288805"/>
    </source>
</evidence>
<dbReference type="GO" id="GO:0005506">
    <property type="term" value="F:iron ion binding"/>
    <property type="evidence" value="ECO:0007669"/>
    <property type="project" value="InterPro"/>
</dbReference>
<sequence>MEKGLRELQRKRDRFMQSLIEEHRTRMAKEKESSSSCSNGNDEEKKKKTMIEVMLSLQEKEPDYYTDQIIRSLMLVLLGAGTDSTATTIEWTLSLLLNNPHALKKAQMEIDNHLGNNHLIQESDLNQLSYLHCIIKESQRMYPAAPIIPHESSGECTSLRGAKEVHAFMSERFEGMELGETWVQANAIWVRQEGCPGEGLALRMVGLVLGSLIQRFDWERVGEGMVDMSEGTGLTLPKAQPLLVRCRPRSAFVDLLSKA</sequence>
<gene>
    <name evidence="7" type="primary">CYP81E1_1</name>
    <name evidence="7" type="ORF">CK203_063377</name>
</gene>
<dbReference type="PANTHER" id="PTHR47947:SF24">
    <property type="entry name" value="ISOFLAVONE 2'-HYDROXYLASE-LIKE"/>
    <property type="match status" value="1"/>
</dbReference>
<dbReference type="InterPro" id="IPR036396">
    <property type="entry name" value="Cyt_P450_sf"/>
</dbReference>
<protein>
    <submittedName>
        <fullName evidence="7">Isoflavone 2'-hydroxylase</fullName>
    </submittedName>
</protein>
<evidence type="ECO:0000256" key="6">
    <source>
        <dbReference type="SAM" id="MobiDB-lite"/>
    </source>
</evidence>
<dbReference type="AlphaFoldDB" id="A0A438G6B4"/>
<feature type="region of interest" description="Disordered" evidence="6">
    <location>
        <begin position="23"/>
        <end position="45"/>
    </location>
</feature>
<dbReference type="PANTHER" id="PTHR47947">
    <property type="entry name" value="CYTOCHROME P450 82C3-RELATED"/>
    <property type="match status" value="1"/>
</dbReference>
<dbReference type="InterPro" id="IPR050651">
    <property type="entry name" value="Plant_Cytochrome_P450_Monoox"/>
</dbReference>
<evidence type="ECO:0000256" key="2">
    <source>
        <dbReference type="ARBA" id="ARBA00022723"/>
    </source>
</evidence>
<dbReference type="GO" id="GO:0020037">
    <property type="term" value="F:heme binding"/>
    <property type="evidence" value="ECO:0007669"/>
    <property type="project" value="InterPro"/>
</dbReference>
<evidence type="ECO:0000256" key="1">
    <source>
        <dbReference type="ARBA" id="ARBA00022617"/>
    </source>
</evidence>
<evidence type="ECO:0000313" key="7">
    <source>
        <dbReference type="EMBL" id="RVW67714.1"/>
    </source>
</evidence>
<dbReference type="Pfam" id="PF00067">
    <property type="entry name" value="p450"/>
    <property type="match status" value="1"/>
</dbReference>
<dbReference type="InterPro" id="IPR002401">
    <property type="entry name" value="Cyt_P450_E_grp-I"/>
</dbReference>
<name>A0A438G6B4_VITVI</name>
<dbReference type="SUPFAM" id="SSF48264">
    <property type="entry name" value="Cytochrome P450"/>
    <property type="match status" value="1"/>
</dbReference>
<keyword evidence="5" id="KW-0503">Monooxygenase</keyword>
<keyword evidence="2" id="KW-0479">Metal-binding</keyword>
<dbReference type="PRINTS" id="PR00463">
    <property type="entry name" value="EP450I"/>
</dbReference>
<dbReference type="EMBL" id="QGNW01000570">
    <property type="protein sequence ID" value="RVW67714.1"/>
    <property type="molecule type" value="Genomic_DNA"/>
</dbReference>
<evidence type="ECO:0000256" key="3">
    <source>
        <dbReference type="ARBA" id="ARBA00023002"/>
    </source>
</evidence>
<dbReference type="Gene3D" id="1.10.630.10">
    <property type="entry name" value="Cytochrome P450"/>
    <property type="match status" value="2"/>
</dbReference>
<proteinExistence type="predicted"/>
<dbReference type="PRINTS" id="PR00385">
    <property type="entry name" value="P450"/>
</dbReference>
<dbReference type="GO" id="GO:0016705">
    <property type="term" value="F:oxidoreductase activity, acting on paired donors, with incorporation or reduction of molecular oxygen"/>
    <property type="evidence" value="ECO:0007669"/>
    <property type="project" value="InterPro"/>
</dbReference>
<dbReference type="Proteomes" id="UP000288805">
    <property type="component" value="Unassembled WGS sequence"/>
</dbReference>
<comment type="caution">
    <text evidence="7">The sequence shown here is derived from an EMBL/GenBank/DDBJ whole genome shotgun (WGS) entry which is preliminary data.</text>
</comment>
<evidence type="ECO:0000256" key="4">
    <source>
        <dbReference type="ARBA" id="ARBA00023004"/>
    </source>
</evidence>
<reference evidence="7 8" key="1">
    <citation type="journal article" date="2018" name="PLoS Genet.">
        <title>Population sequencing reveals clonal diversity and ancestral inbreeding in the grapevine cultivar Chardonnay.</title>
        <authorList>
            <person name="Roach M.J."/>
            <person name="Johnson D.L."/>
            <person name="Bohlmann J."/>
            <person name="van Vuuren H.J."/>
            <person name="Jones S.J."/>
            <person name="Pretorius I.S."/>
            <person name="Schmidt S.A."/>
            <person name="Borneman A.R."/>
        </authorList>
    </citation>
    <scope>NUCLEOTIDE SEQUENCE [LARGE SCALE GENOMIC DNA]</scope>
    <source>
        <strain evidence="8">cv. Chardonnay</strain>
        <tissue evidence="7">Leaf</tissue>
    </source>
</reference>
<keyword evidence="4" id="KW-0408">Iron</keyword>
<accession>A0A438G6B4</accession>